<organism evidence="1 2">
    <name type="scientific">Portunus trituberculatus</name>
    <name type="common">Swimming crab</name>
    <name type="synonym">Neptunus trituberculatus</name>
    <dbReference type="NCBI Taxonomy" id="210409"/>
    <lineage>
        <taxon>Eukaryota</taxon>
        <taxon>Metazoa</taxon>
        <taxon>Ecdysozoa</taxon>
        <taxon>Arthropoda</taxon>
        <taxon>Crustacea</taxon>
        <taxon>Multicrustacea</taxon>
        <taxon>Malacostraca</taxon>
        <taxon>Eumalacostraca</taxon>
        <taxon>Eucarida</taxon>
        <taxon>Decapoda</taxon>
        <taxon>Pleocyemata</taxon>
        <taxon>Brachyura</taxon>
        <taxon>Eubrachyura</taxon>
        <taxon>Portunoidea</taxon>
        <taxon>Portunidae</taxon>
        <taxon>Portuninae</taxon>
        <taxon>Portunus</taxon>
    </lineage>
</organism>
<dbReference type="AlphaFoldDB" id="A0A5B7F0X7"/>
<proteinExistence type="predicted"/>
<accession>A0A5B7F0X7</accession>
<gene>
    <name evidence="1" type="ORF">E2C01_032515</name>
</gene>
<evidence type="ECO:0000313" key="2">
    <source>
        <dbReference type="Proteomes" id="UP000324222"/>
    </source>
</evidence>
<name>A0A5B7F0X7_PORTR</name>
<sequence length="73" mass="7735">MEVVSPPSLNPLPRPPAYRSPLASYFSFIQTTPNICHQLLRAAGVTRSPYSTPKGGYSLQCGATRPAGSSAIT</sequence>
<comment type="caution">
    <text evidence="1">The sequence shown here is derived from an EMBL/GenBank/DDBJ whole genome shotgun (WGS) entry which is preliminary data.</text>
</comment>
<evidence type="ECO:0000313" key="1">
    <source>
        <dbReference type="EMBL" id="MPC38996.1"/>
    </source>
</evidence>
<protein>
    <submittedName>
        <fullName evidence="1">Uncharacterized protein</fullName>
    </submittedName>
</protein>
<dbReference type="EMBL" id="VSRR010004228">
    <property type="protein sequence ID" value="MPC38996.1"/>
    <property type="molecule type" value="Genomic_DNA"/>
</dbReference>
<dbReference type="Proteomes" id="UP000324222">
    <property type="component" value="Unassembled WGS sequence"/>
</dbReference>
<keyword evidence="2" id="KW-1185">Reference proteome</keyword>
<reference evidence="1 2" key="1">
    <citation type="submission" date="2019-05" db="EMBL/GenBank/DDBJ databases">
        <title>Another draft genome of Portunus trituberculatus and its Hox gene families provides insights of decapod evolution.</title>
        <authorList>
            <person name="Jeong J.-H."/>
            <person name="Song I."/>
            <person name="Kim S."/>
            <person name="Choi T."/>
            <person name="Kim D."/>
            <person name="Ryu S."/>
            <person name="Kim W."/>
        </authorList>
    </citation>
    <scope>NUCLEOTIDE SEQUENCE [LARGE SCALE GENOMIC DNA]</scope>
    <source>
        <tissue evidence="1">Muscle</tissue>
    </source>
</reference>